<keyword evidence="4" id="KW-1185">Reference proteome</keyword>
<feature type="domain" description="Right handed beta helix" evidence="2">
    <location>
        <begin position="433"/>
        <end position="497"/>
    </location>
</feature>
<dbReference type="SUPFAM" id="SSF51126">
    <property type="entry name" value="Pectin lyase-like"/>
    <property type="match status" value="1"/>
</dbReference>
<evidence type="ECO:0000313" key="4">
    <source>
        <dbReference type="Proteomes" id="UP000464954"/>
    </source>
</evidence>
<dbReference type="Proteomes" id="UP000464954">
    <property type="component" value="Chromosome"/>
</dbReference>
<evidence type="ECO:0000259" key="2">
    <source>
        <dbReference type="Pfam" id="PF13229"/>
    </source>
</evidence>
<protein>
    <recommendedName>
        <fullName evidence="2">Right handed beta helix domain-containing protein</fullName>
    </recommendedName>
</protein>
<sequence>MNRTVFKQALKQGFFFFVLSAFSAAAEAPSSSQALADKILRYRGSPLRELHRLPVIHVRDYGAVPNDGTNDFTAIQAAVKALGKGNAELRFEPGVYDVNPGGGAYSQKERPVLFFRGLENVVVDGQGASVLIQRPSAGFFKAQGCQNIIVRNFSVDYDPLPFSQGTVIASDPVEKWIEVRTDDGFPALDDPFFSAYASWGMLKDPQFPGKLKAGAPNVLFRSSCERTGKDTFKIVLDKPFAEFLQVGDRYAQVCRASGGCEYFGNENITFDRITFHAVPGSLFVGADTSRLNVLNCRGKLKNGRLLVNGADGVHCQAAKVGPWIEGCEFEGLSDDCLNVYSLPFYVVEVLGPKKFRITRPQRIEPGDPLVFFRPQTGEILAETEVISLKKDVVTLKDEVTGLNLAPKGTAYDQRGWKIYDHAYNPNRTGNWFVYRNNYMHDGRRFGVFIKASYGLIEDNRFERLSDCAMQIQNEPDWPEGFWARNLVIRNNRILNCAFVNNHIPVHVEWARLGNRPSKSAQQQNIFFEDNSVRAFSGPCARFDGVDGLALSNNVFESGSGDPSAIIGEHVTLLEKDR</sequence>
<dbReference type="InterPro" id="IPR012334">
    <property type="entry name" value="Pectin_lyas_fold"/>
</dbReference>
<feature type="signal peptide" evidence="1">
    <location>
        <begin position="1"/>
        <end position="26"/>
    </location>
</feature>
<reference evidence="3 4" key="1">
    <citation type="submission" date="2020-01" db="EMBL/GenBank/DDBJ databases">
        <title>Ponticoccus aerotolerans gen. nov., sp. nov., an anaerobic bacterium and proposal of Ponticoccusceae fam. nov., Ponticoccusles ord. nov. and Ponticoccuse classis nov. in the phylum Kiritimatiellaeota.</title>
        <authorList>
            <person name="Zhou L.Y."/>
            <person name="Du Z.J."/>
        </authorList>
    </citation>
    <scope>NUCLEOTIDE SEQUENCE [LARGE SCALE GENOMIC DNA]</scope>
    <source>
        <strain evidence="3 4">S-5007</strain>
    </source>
</reference>
<accession>A0A6P1M5F1</accession>
<dbReference type="AlphaFoldDB" id="A0A6P1M5F1"/>
<dbReference type="EMBL" id="CP047593">
    <property type="protein sequence ID" value="QHI69810.1"/>
    <property type="molecule type" value="Genomic_DNA"/>
</dbReference>
<name>A0A6P1M5F1_9BACT</name>
<gene>
    <name evidence="3" type="ORF">GT409_10230</name>
</gene>
<dbReference type="KEGG" id="taer:GT409_10230"/>
<dbReference type="SMART" id="SM00710">
    <property type="entry name" value="PbH1"/>
    <property type="match status" value="6"/>
</dbReference>
<keyword evidence="1" id="KW-0732">Signal</keyword>
<dbReference type="Pfam" id="PF13229">
    <property type="entry name" value="Beta_helix"/>
    <property type="match status" value="1"/>
</dbReference>
<dbReference type="InterPro" id="IPR011050">
    <property type="entry name" value="Pectin_lyase_fold/virulence"/>
</dbReference>
<evidence type="ECO:0000313" key="3">
    <source>
        <dbReference type="EMBL" id="QHI69810.1"/>
    </source>
</evidence>
<organism evidence="3 4">
    <name type="scientific">Tichowtungia aerotolerans</name>
    <dbReference type="NCBI Taxonomy" id="2697043"/>
    <lineage>
        <taxon>Bacteria</taxon>
        <taxon>Pseudomonadati</taxon>
        <taxon>Kiritimatiellota</taxon>
        <taxon>Tichowtungiia</taxon>
        <taxon>Tichowtungiales</taxon>
        <taxon>Tichowtungiaceae</taxon>
        <taxon>Tichowtungia</taxon>
    </lineage>
</organism>
<evidence type="ECO:0000256" key="1">
    <source>
        <dbReference type="SAM" id="SignalP"/>
    </source>
</evidence>
<dbReference type="InterPro" id="IPR039448">
    <property type="entry name" value="Beta_helix"/>
</dbReference>
<dbReference type="Gene3D" id="2.160.20.10">
    <property type="entry name" value="Single-stranded right-handed beta-helix, Pectin lyase-like"/>
    <property type="match status" value="2"/>
</dbReference>
<dbReference type="RefSeq" id="WP_160628992.1">
    <property type="nucleotide sequence ID" value="NZ_CP047593.1"/>
</dbReference>
<feature type="chain" id="PRO_5027001212" description="Right handed beta helix domain-containing protein" evidence="1">
    <location>
        <begin position="27"/>
        <end position="577"/>
    </location>
</feature>
<dbReference type="InterPro" id="IPR006626">
    <property type="entry name" value="PbH1"/>
</dbReference>
<proteinExistence type="predicted"/>